<keyword evidence="2" id="KW-0812">Transmembrane</keyword>
<sequence length="204" mass="23486">MNKNIQYFIKRIFDIIASLGGLIVFSPIIIVVAILVRVNLGSPILFTQDRVGKNNKIFKMMKFRTMKDGIDKYGKLLPDSERLTNFGKILRSTSLDELPELINILKGDMSLIGPRPLLIEYLPLYSEEQKRRHNVLPGLTGWAQVNGRNSISWGEKFKLDVYYVNNWSLGLDLKIFFLTFYKLFNREGINQDGESTVEDFNGFN</sequence>
<proteinExistence type="inferred from homology"/>
<evidence type="ECO:0000256" key="1">
    <source>
        <dbReference type="ARBA" id="ARBA00006464"/>
    </source>
</evidence>
<accession>A0AAE8K617</accession>
<evidence type="ECO:0000313" key="5">
    <source>
        <dbReference type="Proteomes" id="UP000273641"/>
    </source>
</evidence>
<feature type="transmembrane region" description="Helical" evidence="2">
    <location>
        <begin position="12"/>
        <end position="36"/>
    </location>
</feature>
<feature type="domain" description="Bacterial sugar transferase" evidence="3">
    <location>
        <begin position="10"/>
        <end position="184"/>
    </location>
</feature>
<dbReference type="Pfam" id="PF02397">
    <property type="entry name" value="Bac_transf"/>
    <property type="match status" value="1"/>
</dbReference>
<evidence type="ECO:0000256" key="2">
    <source>
        <dbReference type="SAM" id="Phobius"/>
    </source>
</evidence>
<gene>
    <name evidence="4" type="ORF">EHZ11_15200</name>
</gene>
<dbReference type="AlphaFoldDB" id="A0AAE8K617"/>
<evidence type="ECO:0000313" key="4">
    <source>
        <dbReference type="EMBL" id="RQN22802.1"/>
    </source>
</evidence>
<name>A0AAE8K617_CLOPF</name>
<dbReference type="EMBL" id="RQNR01000016">
    <property type="protein sequence ID" value="RQN22802.1"/>
    <property type="molecule type" value="Genomic_DNA"/>
</dbReference>
<keyword evidence="4" id="KW-0808">Transferase</keyword>
<comment type="similarity">
    <text evidence="1">Belongs to the bacterial sugar transferase family.</text>
</comment>
<dbReference type="InterPro" id="IPR003362">
    <property type="entry name" value="Bact_transf"/>
</dbReference>
<dbReference type="RefSeq" id="WP_124231083.1">
    <property type="nucleotide sequence ID" value="NZ_CATNZC010000002.1"/>
</dbReference>
<keyword evidence="2" id="KW-1133">Transmembrane helix</keyword>
<dbReference type="Proteomes" id="UP000273641">
    <property type="component" value="Unassembled WGS sequence"/>
</dbReference>
<evidence type="ECO:0000259" key="3">
    <source>
        <dbReference type="Pfam" id="PF02397"/>
    </source>
</evidence>
<comment type="caution">
    <text evidence="4">The sequence shown here is derived from an EMBL/GenBank/DDBJ whole genome shotgun (WGS) entry which is preliminary data.</text>
</comment>
<dbReference type="GO" id="GO:0016780">
    <property type="term" value="F:phosphotransferase activity, for other substituted phosphate groups"/>
    <property type="evidence" value="ECO:0007669"/>
    <property type="project" value="TreeGrafter"/>
</dbReference>
<protein>
    <submittedName>
        <fullName evidence="4">Sugar transferase</fullName>
    </submittedName>
</protein>
<organism evidence="4 5">
    <name type="scientific">Clostridium perfringens</name>
    <dbReference type="NCBI Taxonomy" id="1502"/>
    <lineage>
        <taxon>Bacteria</taxon>
        <taxon>Bacillati</taxon>
        <taxon>Bacillota</taxon>
        <taxon>Clostridia</taxon>
        <taxon>Eubacteriales</taxon>
        <taxon>Clostridiaceae</taxon>
        <taxon>Clostridium</taxon>
    </lineage>
</organism>
<dbReference type="PANTHER" id="PTHR30576:SF8">
    <property type="entry name" value="UNDECAPRENYL-PHOSPHATE GALACTOSE PHOSPHOTRANSFERASE"/>
    <property type="match status" value="1"/>
</dbReference>
<keyword evidence="2" id="KW-0472">Membrane</keyword>
<dbReference type="PANTHER" id="PTHR30576">
    <property type="entry name" value="COLANIC BIOSYNTHESIS UDP-GLUCOSE LIPID CARRIER TRANSFERASE"/>
    <property type="match status" value="1"/>
</dbReference>
<reference evidence="4 5" key="1">
    <citation type="submission" date="2018-11" db="EMBL/GenBank/DDBJ databases">
        <title>Draft genome sequences of potential pathogenic Clostridium perfringens from environmental surface water in the North West Province, South Africa.</title>
        <authorList>
            <person name="Fourie J.C.J."/>
            <person name="Sanko T.J."/>
            <person name="Bezuidenhout C."/>
            <person name="Mienie C."/>
            <person name="Adeleke R."/>
        </authorList>
    </citation>
    <scope>NUCLEOTIDE SEQUENCE [LARGE SCALE GENOMIC DNA]</scope>
    <source>
        <strain evidence="4 5">SC4-C13</strain>
    </source>
</reference>